<dbReference type="OrthoDB" id="3799035at2759"/>
<dbReference type="InterPro" id="IPR013103">
    <property type="entry name" value="RVT_2"/>
</dbReference>
<sequence>MFGCLCYVHSKSSDKFDQRSRKCVFLGYSYSQRGWKVMELESKKHFVSRDVRFDETQFPFDLKLVPLSTHSAGDMVMESRPHIHDDDLTDFGLTHQHGQRTNSSSGNFTTIEVPMQTNIVMPDGPSGQPVEAEDLTHVEEATTHDTSQGMQSDTASSTPLGRGLRRKFPSVHLHDYVQTHAATTAPHYHPTQSSSSAISNEKEPNSYHDAVRDPRWREAMRKEIDAMEANGTWILVTMPTHEKPIHCKWVYKIKYKSNGTIERFKARLVVCGNRQVEGIDNHETFAPVAKMTTVRTLLDVATAKNWELHQMDVDNAFLHGKLNEEVYMYPPLGFSTTRPNQVCLLQRSLYGLRQAPRCWFSRLSNALISYGFIRSYADYSLFTLRKGHDFVCIMVYVDDLLIAGNNSSLVGAIKKHLAACFPIKDLGRLKYFLGLEVARSPTGIFLCQRKYTLDLLDELGMSGCKPSDFPMEAHHKPPVSTSPLFSQPERYRRVIGKLIYLTLTRPELSYYVHILAQLMQSPRTNHWDAVLRVIRYLKGQPRQGILLCSASDLRLQGYCDSDWAACPISRRSLTGYLVMLGGSPISWKTKKQPTMSRSSAEAEYRSMATVGCELLWLKRLLLSLGISHSRPMEVFCDNQAALYIASNPIFHERTRHIEIDCHFVRDLIQQGTLFTKHIGSSLQLADIFTKSLGSQQFHFLMSKLGVLNLPAST</sequence>
<dbReference type="Proteomes" id="UP001152484">
    <property type="component" value="Unassembled WGS sequence"/>
</dbReference>
<evidence type="ECO:0000259" key="2">
    <source>
        <dbReference type="Pfam" id="PF07727"/>
    </source>
</evidence>
<dbReference type="SUPFAM" id="SSF56672">
    <property type="entry name" value="DNA/RNA polymerases"/>
    <property type="match status" value="1"/>
</dbReference>
<dbReference type="CDD" id="cd09272">
    <property type="entry name" value="RNase_HI_RT_Ty1"/>
    <property type="match status" value="1"/>
</dbReference>
<dbReference type="PANTHER" id="PTHR11439:SF470">
    <property type="entry name" value="CYSTEINE-RICH RLK (RECEPTOR-LIKE PROTEIN KINASE) 8"/>
    <property type="match status" value="1"/>
</dbReference>
<evidence type="ECO:0008006" key="6">
    <source>
        <dbReference type="Google" id="ProtNLM"/>
    </source>
</evidence>
<reference evidence="4" key="1">
    <citation type="submission" date="2022-07" db="EMBL/GenBank/DDBJ databases">
        <authorList>
            <person name="Macas J."/>
            <person name="Novak P."/>
            <person name="Neumann P."/>
        </authorList>
    </citation>
    <scope>NUCLEOTIDE SEQUENCE</scope>
</reference>
<feature type="domain" description="Retroviral polymerase SH3-like" evidence="3">
    <location>
        <begin position="4"/>
        <end position="61"/>
    </location>
</feature>
<proteinExistence type="predicted"/>
<keyword evidence="5" id="KW-1185">Reference proteome</keyword>
<evidence type="ECO:0000313" key="4">
    <source>
        <dbReference type="EMBL" id="CAH9076816.1"/>
    </source>
</evidence>
<feature type="compositionally biased region" description="Polar residues" evidence="1">
    <location>
        <begin position="144"/>
        <end position="159"/>
    </location>
</feature>
<dbReference type="Pfam" id="PF07727">
    <property type="entry name" value="RVT_2"/>
    <property type="match status" value="1"/>
</dbReference>
<dbReference type="AlphaFoldDB" id="A0A9P0YVL1"/>
<dbReference type="InterPro" id="IPR043502">
    <property type="entry name" value="DNA/RNA_pol_sf"/>
</dbReference>
<dbReference type="PANTHER" id="PTHR11439">
    <property type="entry name" value="GAG-POL-RELATED RETROTRANSPOSON"/>
    <property type="match status" value="1"/>
</dbReference>
<protein>
    <recommendedName>
        <fullName evidence="6">Reverse transcriptase Ty1/copia-type domain-containing protein</fullName>
    </recommendedName>
</protein>
<dbReference type="Pfam" id="PF25597">
    <property type="entry name" value="SH3_retrovirus"/>
    <property type="match status" value="1"/>
</dbReference>
<feature type="region of interest" description="Disordered" evidence="1">
    <location>
        <begin position="183"/>
        <end position="209"/>
    </location>
</feature>
<organism evidence="4 5">
    <name type="scientific">Cuscuta europaea</name>
    <name type="common">European dodder</name>
    <dbReference type="NCBI Taxonomy" id="41803"/>
    <lineage>
        <taxon>Eukaryota</taxon>
        <taxon>Viridiplantae</taxon>
        <taxon>Streptophyta</taxon>
        <taxon>Embryophyta</taxon>
        <taxon>Tracheophyta</taxon>
        <taxon>Spermatophyta</taxon>
        <taxon>Magnoliopsida</taxon>
        <taxon>eudicotyledons</taxon>
        <taxon>Gunneridae</taxon>
        <taxon>Pentapetalae</taxon>
        <taxon>asterids</taxon>
        <taxon>lamiids</taxon>
        <taxon>Solanales</taxon>
        <taxon>Convolvulaceae</taxon>
        <taxon>Cuscuteae</taxon>
        <taxon>Cuscuta</taxon>
        <taxon>Cuscuta subgen. Cuscuta</taxon>
    </lineage>
</organism>
<feature type="compositionally biased region" description="Polar residues" evidence="1">
    <location>
        <begin position="190"/>
        <end position="199"/>
    </location>
</feature>
<dbReference type="InterPro" id="IPR057670">
    <property type="entry name" value="SH3_retrovirus"/>
</dbReference>
<dbReference type="EMBL" id="CAMAPE010000010">
    <property type="protein sequence ID" value="CAH9076816.1"/>
    <property type="molecule type" value="Genomic_DNA"/>
</dbReference>
<evidence type="ECO:0000313" key="5">
    <source>
        <dbReference type="Proteomes" id="UP001152484"/>
    </source>
</evidence>
<feature type="region of interest" description="Disordered" evidence="1">
    <location>
        <begin position="142"/>
        <end position="164"/>
    </location>
</feature>
<evidence type="ECO:0000259" key="3">
    <source>
        <dbReference type="Pfam" id="PF25597"/>
    </source>
</evidence>
<feature type="compositionally biased region" description="Basic and acidic residues" evidence="1">
    <location>
        <begin position="200"/>
        <end position="209"/>
    </location>
</feature>
<comment type="caution">
    <text evidence="4">The sequence shown here is derived from an EMBL/GenBank/DDBJ whole genome shotgun (WGS) entry which is preliminary data.</text>
</comment>
<evidence type="ECO:0000256" key="1">
    <source>
        <dbReference type="SAM" id="MobiDB-lite"/>
    </source>
</evidence>
<name>A0A9P0YVL1_CUSEU</name>
<feature type="domain" description="Reverse transcriptase Ty1/copia-type" evidence="2">
    <location>
        <begin position="230"/>
        <end position="472"/>
    </location>
</feature>
<gene>
    <name evidence="4" type="ORF">CEURO_LOCUS6045</name>
</gene>
<accession>A0A9P0YVL1</accession>